<dbReference type="InterPro" id="IPR009057">
    <property type="entry name" value="Homeodomain-like_sf"/>
</dbReference>
<dbReference type="PANTHER" id="PTHR47506:SF7">
    <property type="entry name" value="TRANSCRIPTIONAL REGULATORY PROTEIN"/>
    <property type="match status" value="1"/>
</dbReference>
<dbReference type="AlphaFoldDB" id="A0A161STN2"/>
<evidence type="ECO:0000256" key="1">
    <source>
        <dbReference type="ARBA" id="ARBA00023015"/>
    </source>
</evidence>
<comment type="caution">
    <text evidence="7">The sequence shown here is derived from an EMBL/GenBank/DDBJ whole genome shotgun (WGS) entry which is preliminary data.</text>
</comment>
<organism evidence="7 8">
    <name type="scientific">Tardiphaga robiniae</name>
    <dbReference type="NCBI Taxonomy" id="943830"/>
    <lineage>
        <taxon>Bacteria</taxon>
        <taxon>Pseudomonadati</taxon>
        <taxon>Pseudomonadota</taxon>
        <taxon>Alphaproteobacteria</taxon>
        <taxon>Hyphomicrobiales</taxon>
        <taxon>Nitrobacteraceae</taxon>
        <taxon>Tardiphaga</taxon>
    </lineage>
</organism>
<sequence>MRYSKEHKLETHARIVKKASVRLREKGAHGIGVADLMKDAGLTHGGFYAHFDSREALVIEAFAHAMDRSTDRWRQLAGQAAPDQRLATIVDSYLSPQHRDNPGHGCAVPALGAEIARESPKTRKVFAAKLDQMIEMMSEQFHGGPSKSARKQAMAALATMMGTIVLARAAGNGELSEELLSAGREAVLGRAAAPKPAASNPAVSKAVAPKSTARKPTAKKAAAKAMSPAKN</sequence>
<evidence type="ECO:0000313" key="8">
    <source>
        <dbReference type="Proteomes" id="UP000076574"/>
    </source>
</evidence>
<keyword evidence="2 4" id="KW-0238">DNA-binding</keyword>
<evidence type="ECO:0000256" key="5">
    <source>
        <dbReference type="SAM" id="MobiDB-lite"/>
    </source>
</evidence>
<dbReference type="SUPFAM" id="SSF46689">
    <property type="entry name" value="Homeodomain-like"/>
    <property type="match status" value="1"/>
</dbReference>
<reference evidence="7 8" key="1">
    <citation type="submission" date="2016-03" db="EMBL/GenBank/DDBJ databases">
        <title>Microsymbionts genomes from the relict species Vavilovia formosa (Stev.) Fed.</title>
        <authorList>
            <person name="Kopat V."/>
            <person name="Chirak E."/>
            <person name="Kimeklis A."/>
            <person name="Andronov E."/>
        </authorList>
    </citation>
    <scope>NUCLEOTIDE SEQUENCE [LARGE SCALE GENOMIC DNA]</scope>
    <source>
        <strain evidence="7 8">Vaf07</strain>
    </source>
</reference>
<dbReference type="OrthoDB" id="9798857at2"/>
<evidence type="ECO:0000256" key="4">
    <source>
        <dbReference type="PROSITE-ProRule" id="PRU00335"/>
    </source>
</evidence>
<keyword evidence="1" id="KW-0805">Transcription regulation</keyword>
<dbReference type="GO" id="GO:0003677">
    <property type="term" value="F:DNA binding"/>
    <property type="evidence" value="ECO:0007669"/>
    <property type="project" value="UniProtKB-UniRule"/>
</dbReference>
<evidence type="ECO:0000256" key="3">
    <source>
        <dbReference type="ARBA" id="ARBA00023163"/>
    </source>
</evidence>
<evidence type="ECO:0000313" key="7">
    <source>
        <dbReference type="EMBL" id="KZD24872.1"/>
    </source>
</evidence>
<dbReference type="EMBL" id="LVYV01000002">
    <property type="protein sequence ID" value="KZD24872.1"/>
    <property type="molecule type" value="Genomic_DNA"/>
</dbReference>
<dbReference type="InterPro" id="IPR001647">
    <property type="entry name" value="HTH_TetR"/>
</dbReference>
<dbReference type="Gene3D" id="1.10.10.60">
    <property type="entry name" value="Homeodomain-like"/>
    <property type="match status" value="1"/>
</dbReference>
<dbReference type="Pfam" id="PF00440">
    <property type="entry name" value="TetR_N"/>
    <property type="match status" value="1"/>
</dbReference>
<feature type="domain" description="HTH tetR-type" evidence="6">
    <location>
        <begin position="9"/>
        <end position="69"/>
    </location>
</feature>
<dbReference type="InterPro" id="IPR036271">
    <property type="entry name" value="Tet_transcr_reg_TetR-rel_C_sf"/>
</dbReference>
<dbReference type="PANTHER" id="PTHR47506">
    <property type="entry name" value="TRANSCRIPTIONAL REGULATORY PROTEIN"/>
    <property type="match status" value="1"/>
</dbReference>
<accession>A0A161STN2</accession>
<dbReference type="SUPFAM" id="SSF48498">
    <property type="entry name" value="Tetracyclin repressor-like, C-terminal domain"/>
    <property type="match status" value="1"/>
</dbReference>
<feature type="compositionally biased region" description="Basic residues" evidence="5">
    <location>
        <begin position="212"/>
        <end position="222"/>
    </location>
</feature>
<dbReference type="Gene3D" id="1.10.357.10">
    <property type="entry name" value="Tetracycline Repressor, domain 2"/>
    <property type="match status" value="1"/>
</dbReference>
<keyword evidence="8" id="KW-1185">Reference proteome</keyword>
<name>A0A161STN2_9BRAD</name>
<proteinExistence type="predicted"/>
<keyword evidence="3" id="KW-0804">Transcription</keyword>
<dbReference type="RefSeq" id="WP_068730702.1">
    <property type="nucleotide sequence ID" value="NZ_LVYV01000002.1"/>
</dbReference>
<gene>
    <name evidence="7" type="ORF">A4A58_21320</name>
</gene>
<feature type="compositionally biased region" description="Low complexity" evidence="5">
    <location>
        <begin position="191"/>
        <end position="211"/>
    </location>
</feature>
<feature type="DNA-binding region" description="H-T-H motif" evidence="4">
    <location>
        <begin position="32"/>
        <end position="51"/>
    </location>
</feature>
<dbReference type="STRING" id="943830.A4A58_21320"/>
<feature type="region of interest" description="Disordered" evidence="5">
    <location>
        <begin position="190"/>
        <end position="231"/>
    </location>
</feature>
<evidence type="ECO:0000259" key="6">
    <source>
        <dbReference type="PROSITE" id="PS50977"/>
    </source>
</evidence>
<evidence type="ECO:0000256" key="2">
    <source>
        <dbReference type="ARBA" id="ARBA00023125"/>
    </source>
</evidence>
<dbReference type="Proteomes" id="UP000076574">
    <property type="component" value="Unassembled WGS sequence"/>
</dbReference>
<protein>
    <submittedName>
        <fullName evidence="7">TetR family transcriptional regulator</fullName>
    </submittedName>
</protein>
<dbReference type="PROSITE" id="PS50977">
    <property type="entry name" value="HTH_TETR_2"/>
    <property type="match status" value="1"/>
</dbReference>